<dbReference type="GO" id="GO:0000785">
    <property type="term" value="C:chromatin"/>
    <property type="evidence" value="ECO:0007669"/>
    <property type="project" value="TreeGrafter"/>
</dbReference>
<keyword evidence="5 11" id="KW-0863">Zinc-finger</keyword>
<evidence type="ECO:0000256" key="12">
    <source>
        <dbReference type="SAM" id="Coils"/>
    </source>
</evidence>
<evidence type="ECO:0000313" key="15">
    <source>
        <dbReference type="Ensembl" id="ENSSDUP00000006554.1"/>
    </source>
</evidence>
<evidence type="ECO:0000256" key="4">
    <source>
        <dbReference type="ARBA" id="ARBA00022737"/>
    </source>
</evidence>
<keyword evidence="3" id="KW-0479">Metal-binding</keyword>
<evidence type="ECO:0000256" key="2">
    <source>
        <dbReference type="ARBA" id="ARBA00006991"/>
    </source>
</evidence>
<proteinExistence type="inferred from homology"/>
<dbReference type="FunFam" id="3.30.160.60:FF:002493">
    <property type="entry name" value="Zinc finger protein"/>
    <property type="match status" value="1"/>
</dbReference>
<feature type="domain" description="C2H2-type" evidence="14">
    <location>
        <begin position="510"/>
        <end position="537"/>
    </location>
</feature>
<keyword evidence="12" id="KW-0175">Coiled coil</keyword>
<evidence type="ECO:0000256" key="7">
    <source>
        <dbReference type="ARBA" id="ARBA00023015"/>
    </source>
</evidence>
<feature type="domain" description="C2H2-type" evidence="14">
    <location>
        <begin position="482"/>
        <end position="509"/>
    </location>
</feature>
<feature type="domain" description="C2H2-type" evidence="14">
    <location>
        <begin position="566"/>
        <end position="593"/>
    </location>
</feature>
<sequence>MFFCSRYFQNTFRSNMANDLKNFLESSLNEIFKATVSDILDSVDRTLSEYQGTIHRIESENEGLKRLLRAHKSRESAERVDALEQDATEKLLTSEWSSGPISSTQGTFKMSICSSDKKSCRRKHKDKLRDSMSPASFFLQTNQNVEQPCVNTSEVCMPTQTLVSVKAEPGLDENSAIDLSQPSSVLNLTMRPVKDESTEVCCDSQNAYAPLLPSSGAEQDSRGSDSEVKVTIVSDSHMQDGQSIKTEDEEQNGVLQYGDDDSFSKQELRYYPESQRDPEGASREVSEPEVETHKENDSLAVPADEFLEIRDNFLRCPSCPKTFSRATSLNIHMKTHSSEKVHSCSYCGKRFGRADLLKSHKRTHTGERPYSCNICSKTYAHPSQLRIHKRIHTGEKPYSCSHCGKRFNEHNQLKVHLRTHTGERPYSCQECGKTFSNAGNLRIHERIHTGEKPYCCAQCGKRFNGLGDLKTHYRIHTGERPYSCELCKKTFSQAGHLTIHMRMHTGERPYSCSECGKKFTVASSLKLHQRTHTGEKEYSCSYCSKSFSRSGHLKRHELVHTKEKVFLCSQCGKTYTDQSSLKKHLKMHAAKEQKAQCKGSTSKAETNPV</sequence>
<evidence type="ECO:0000256" key="1">
    <source>
        <dbReference type="ARBA" id="ARBA00004123"/>
    </source>
</evidence>
<dbReference type="FunFam" id="3.30.160.60:FF:001437">
    <property type="entry name" value="Zinc finger protein 594"/>
    <property type="match status" value="1"/>
</dbReference>
<feature type="region of interest" description="Disordered" evidence="13">
    <location>
        <begin position="235"/>
        <end position="297"/>
    </location>
</feature>
<evidence type="ECO:0000256" key="11">
    <source>
        <dbReference type="PROSITE-ProRule" id="PRU00042"/>
    </source>
</evidence>
<feature type="domain" description="C2H2-type" evidence="14">
    <location>
        <begin position="370"/>
        <end position="397"/>
    </location>
</feature>
<dbReference type="FunFam" id="3.30.160.60:FF:000512">
    <property type="entry name" value="zinc finger protein 197 isoform X1"/>
    <property type="match status" value="1"/>
</dbReference>
<feature type="domain" description="C2H2-type" evidence="14">
    <location>
        <begin position="342"/>
        <end position="369"/>
    </location>
</feature>
<dbReference type="FunFam" id="3.30.160.60:FF:000446">
    <property type="entry name" value="Zinc finger protein"/>
    <property type="match status" value="1"/>
</dbReference>
<dbReference type="SMART" id="SM00355">
    <property type="entry name" value="ZnF_C2H2"/>
    <property type="match status" value="10"/>
</dbReference>
<keyword evidence="8" id="KW-0238">DNA-binding</keyword>
<dbReference type="Gene3D" id="3.30.160.60">
    <property type="entry name" value="Classic Zinc Finger"/>
    <property type="match status" value="10"/>
</dbReference>
<comment type="similarity">
    <text evidence="2">Belongs to the krueppel C2H2-type zinc-finger protein family.</text>
</comment>
<evidence type="ECO:0000256" key="10">
    <source>
        <dbReference type="ARBA" id="ARBA00023242"/>
    </source>
</evidence>
<evidence type="ECO:0000256" key="3">
    <source>
        <dbReference type="ARBA" id="ARBA00022723"/>
    </source>
</evidence>
<dbReference type="Ensembl" id="ENSSDUT00000006685.1">
    <property type="protein sequence ID" value="ENSSDUP00000006554.1"/>
    <property type="gene ID" value="ENSSDUG00000004835.1"/>
</dbReference>
<dbReference type="FunFam" id="3.30.160.60:FF:000671">
    <property type="entry name" value="Zinc finger protein 26"/>
    <property type="match status" value="1"/>
</dbReference>
<evidence type="ECO:0000256" key="9">
    <source>
        <dbReference type="ARBA" id="ARBA00023163"/>
    </source>
</evidence>
<dbReference type="GO" id="GO:0000978">
    <property type="term" value="F:RNA polymerase II cis-regulatory region sequence-specific DNA binding"/>
    <property type="evidence" value="ECO:0007669"/>
    <property type="project" value="TreeGrafter"/>
</dbReference>
<evidence type="ECO:0000259" key="14">
    <source>
        <dbReference type="PROSITE" id="PS50157"/>
    </source>
</evidence>
<dbReference type="AlphaFoldDB" id="A0A3B4TK02"/>
<feature type="coiled-coil region" evidence="12">
    <location>
        <begin position="47"/>
        <end position="74"/>
    </location>
</feature>
<dbReference type="KEGG" id="sdu:111240032"/>
<dbReference type="SUPFAM" id="SSF57667">
    <property type="entry name" value="beta-beta-alpha zinc fingers"/>
    <property type="match status" value="6"/>
</dbReference>
<keyword evidence="6" id="KW-0862">Zinc</keyword>
<evidence type="ECO:0000256" key="6">
    <source>
        <dbReference type="ARBA" id="ARBA00022833"/>
    </source>
</evidence>
<evidence type="ECO:0000256" key="8">
    <source>
        <dbReference type="ARBA" id="ARBA00023125"/>
    </source>
</evidence>
<dbReference type="RefSeq" id="XP_022625714.1">
    <property type="nucleotide sequence ID" value="XM_022769993.1"/>
</dbReference>
<feature type="domain" description="C2H2-type" evidence="14">
    <location>
        <begin position="538"/>
        <end position="565"/>
    </location>
</feature>
<organism evidence="15 16">
    <name type="scientific">Seriola dumerili</name>
    <name type="common">Greater amberjack</name>
    <name type="synonym">Caranx dumerili</name>
    <dbReference type="NCBI Taxonomy" id="41447"/>
    <lineage>
        <taxon>Eukaryota</taxon>
        <taxon>Metazoa</taxon>
        <taxon>Chordata</taxon>
        <taxon>Craniata</taxon>
        <taxon>Vertebrata</taxon>
        <taxon>Euteleostomi</taxon>
        <taxon>Actinopterygii</taxon>
        <taxon>Neopterygii</taxon>
        <taxon>Teleostei</taxon>
        <taxon>Neoteleostei</taxon>
        <taxon>Acanthomorphata</taxon>
        <taxon>Carangaria</taxon>
        <taxon>Carangiformes</taxon>
        <taxon>Carangidae</taxon>
        <taxon>Seriola</taxon>
    </lineage>
</organism>
<dbReference type="FunFam" id="3.30.160.60:FF:002063">
    <property type="entry name" value="RB associated KRAB zinc finger"/>
    <property type="match status" value="1"/>
</dbReference>
<comment type="subcellular location">
    <subcellularLocation>
        <location evidence="1">Nucleus</location>
    </subcellularLocation>
</comment>
<accession>A0A3B4TK02</accession>
<dbReference type="GeneID" id="111240032"/>
<feature type="compositionally biased region" description="Polar residues" evidence="13">
    <location>
        <begin position="235"/>
        <end position="244"/>
    </location>
</feature>
<keyword evidence="10" id="KW-0539">Nucleus</keyword>
<dbReference type="GeneTree" id="ENSGT01150000286936"/>
<keyword evidence="9" id="KW-0804">Transcription</keyword>
<dbReference type="FunFam" id="3.30.160.60:FF:002343">
    <property type="entry name" value="Zinc finger protein 33A"/>
    <property type="match status" value="1"/>
</dbReference>
<dbReference type="FunFam" id="3.30.160.60:FF:001872">
    <property type="entry name" value="Zinc finger protein"/>
    <property type="match status" value="1"/>
</dbReference>
<feature type="domain" description="C2H2-type" evidence="14">
    <location>
        <begin position="314"/>
        <end position="341"/>
    </location>
</feature>
<dbReference type="Pfam" id="PF00096">
    <property type="entry name" value="zf-C2H2"/>
    <property type="match status" value="10"/>
</dbReference>
<dbReference type="GO" id="GO:0031519">
    <property type="term" value="C:PcG protein complex"/>
    <property type="evidence" value="ECO:0007669"/>
    <property type="project" value="TreeGrafter"/>
</dbReference>
<feature type="compositionally biased region" description="Basic and acidic residues" evidence="13">
    <location>
        <begin position="262"/>
        <end position="297"/>
    </location>
</feature>
<evidence type="ECO:0000313" key="16">
    <source>
        <dbReference type="Proteomes" id="UP000261420"/>
    </source>
</evidence>
<reference evidence="15" key="2">
    <citation type="submission" date="2025-09" db="UniProtKB">
        <authorList>
            <consortium name="Ensembl"/>
        </authorList>
    </citation>
    <scope>IDENTIFICATION</scope>
</reference>
<dbReference type="PROSITE" id="PS50157">
    <property type="entry name" value="ZINC_FINGER_C2H2_2"/>
    <property type="match status" value="10"/>
</dbReference>
<keyword evidence="16" id="KW-1185">Reference proteome</keyword>
<dbReference type="PROSITE" id="PS00028">
    <property type="entry name" value="ZINC_FINGER_C2H2_1"/>
    <property type="match status" value="10"/>
</dbReference>
<evidence type="ECO:0000256" key="5">
    <source>
        <dbReference type="ARBA" id="ARBA00022771"/>
    </source>
</evidence>
<dbReference type="GO" id="GO:0000981">
    <property type="term" value="F:DNA-binding transcription factor activity, RNA polymerase II-specific"/>
    <property type="evidence" value="ECO:0007669"/>
    <property type="project" value="TreeGrafter"/>
</dbReference>
<dbReference type="InterPro" id="IPR013087">
    <property type="entry name" value="Znf_C2H2_type"/>
</dbReference>
<dbReference type="GO" id="GO:0005667">
    <property type="term" value="C:transcription regulator complex"/>
    <property type="evidence" value="ECO:0007669"/>
    <property type="project" value="TreeGrafter"/>
</dbReference>
<dbReference type="PANTHER" id="PTHR14003:SF23">
    <property type="entry name" value="ZINC FINGER PROTEIN 143"/>
    <property type="match status" value="1"/>
</dbReference>
<dbReference type="InterPro" id="IPR036236">
    <property type="entry name" value="Znf_C2H2_sf"/>
</dbReference>
<feature type="domain" description="C2H2-type" evidence="14">
    <location>
        <begin position="454"/>
        <end position="481"/>
    </location>
</feature>
<dbReference type="GO" id="GO:0008270">
    <property type="term" value="F:zinc ion binding"/>
    <property type="evidence" value="ECO:0007669"/>
    <property type="project" value="UniProtKB-KW"/>
</dbReference>
<keyword evidence="7" id="KW-0805">Transcription regulation</keyword>
<evidence type="ECO:0000256" key="13">
    <source>
        <dbReference type="SAM" id="MobiDB-lite"/>
    </source>
</evidence>
<dbReference type="Proteomes" id="UP000261420">
    <property type="component" value="Unplaced"/>
</dbReference>
<dbReference type="FunFam" id="3.30.160.60:FF:000733">
    <property type="entry name" value="Zinc finger protein 236 variant"/>
    <property type="match status" value="1"/>
</dbReference>
<feature type="domain" description="C2H2-type" evidence="14">
    <location>
        <begin position="426"/>
        <end position="453"/>
    </location>
</feature>
<dbReference type="FunFam" id="3.30.160.60:FF:000912">
    <property type="entry name" value="Zinc finger protein 660"/>
    <property type="match status" value="1"/>
</dbReference>
<dbReference type="PANTHER" id="PTHR14003">
    <property type="entry name" value="TRANSCRIPTIONAL REPRESSOR PROTEIN YY"/>
    <property type="match status" value="1"/>
</dbReference>
<keyword evidence="4" id="KW-0677">Repeat</keyword>
<reference evidence="15" key="1">
    <citation type="submission" date="2025-08" db="UniProtKB">
        <authorList>
            <consortium name="Ensembl"/>
        </authorList>
    </citation>
    <scope>IDENTIFICATION</scope>
</reference>
<name>A0A3B4TK02_SERDU</name>
<protein>
    <submittedName>
        <fullName evidence="15">Zinc finger protein 436-like</fullName>
    </submittedName>
</protein>
<feature type="domain" description="C2H2-type" evidence="14">
    <location>
        <begin position="398"/>
        <end position="425"/>
    </location>
</feature>